<protein>
    <submittedName>
        <fullName evidence="4">Class II fructose-bisphosphate aldolase</fullName>
    </submittedName>
</protein>
<dbReference type="PIRSF" id="PIRSF001359">
    <property type="entry name" value="F_bP_aldolase_II"/>
    <property type="match status" value="1"/>
</dbReference>
<feature type="binding site" evidence="2">
    <location>
        <position position="175"/>
    </location>
    <ligand>
        <name>dihydroxyacetone phosphate</name>
        <dbReference type="ChEBI" id="CHEBI:57642"/>
    </ligand>
</feature>
<organism evidence="4 5">
    <name type="scientific">Anaerofustis stercorihominis</name>
    <dbReference type="NCBI Taxonomy" id="214853"/>
    <lineage>
        <taxon>Bacteria</taxon>
        <taxon>Bacillati</taxon>
        <taxon>Bacillota</taxon>
        <taxon>Clostridia</taxon>
        <taxon>Eubacteriales</taxon>
        <taxon>Eubacteriaceae</taxon>
        <taxon>Anaerofustis</taxon>
    </lineage>
</organism>
<dbReference type="InterPro" id="IPR013785">
    <property type="entry name" value="Aldolase_TIM"/>
</dbReference>
<dbReference type="Gene3D" id="3.20.20.70">
    <property type="entry name" value="Aldolase class I"/>
    <property type="match status" value="1"/>
</dbReference>
<dbReference type="GO" id="GO:0005975">
    <property type="term" value="P:carbohydrate metabolic process"/>
    <property type="evidence" value="ECO:0007669"/>
    <property type="project" value="InterPro"/>
</dbReference>
<dbReference type="EMBL" id="QUSM01000003">
    <property type="protein sequence ID" value="RGD74465.1"/>
    <property type="molecule type" value="Genomic_DNA"/>
</dbReference>
<dbReference type="GO" id="GO:0016832">
    <property type="term" value="F:aldehyde-lyase activity"/>
    <property type="evidence" value="ECO:0007669"/>
    <property type="project" value="InterPro"/>
</dbReference>
<evidence type="ECO:0000313" key="4">
    <source>
        <dbReference type="EMBL" id="RGD74465.1"/>
    </source>
</evidence>
<feature type="binding site" evidence="3">
    <location>
        <position position="79"/>
    </location>
    <ligand>
        <name>Zn(2+)</name>
        <dbReference type="ChEBI" id="CHEBI:29105"/>
        <label>1</label>
        <note>catalytic</note>
    </ligand>
</feature>
<feature type="binding site" evidence="3">
    <location>
        <position position="130"/>
    </location>
    <ligand>
        <name>Zn(2+)</name>
        <dbReference type="ChEBI" id="CHEBI:29105"/>
        <label>2</label>
    </ligand>
</feature>
<proteinExistence type="predicted"/>
<accession>A0A3E3DZF6</accession>
<comment type="caution">
    <text evidence="4">The sequence shown here is derived from an EMBL/GenBank/DDBJ whole genome shotgun (WGS) entry which is preliminary data.</text>
</comment>
<feature type="binding site" evidence="3">
    <location>
        <position position="100"/>
    </location>
    <ligand>
        <name>Zn(2+)</name>
        <dbReference type="ChEBI" id="CHEBI:29105"/>
        <label>2</label>
    </ligand>
</feature>
<evidence type="ECO:0000313" key="5">
    <source>
        <dbReference type="Proteomes" id="UP000261212"/>
    </source>
</evidence>
<dbReference type="NCBIfam" id="TIGR00167">
    <property type="entry name" value="cbbA"/>
    <property type="match status" value="1"/>
</dbReference>
<keyword evidence="3" id="KW-0862">Zinc</keyword>
<feature type="binding site" evidence="2">
    <location>
        <begin position="203"/>
        <end position="205"/>
    </location>
    <ligand>
        <name>dihydroxyacetone phosphate</name>
        <dbReference type="ChEBI" id="CHEBI:57642"/>
    </ligand>
</feature>
<name>A0A3E3DZF6_9FIRM</name>
<gene>
    <name evidence="4" type="ORF">DW687_06780</name>
</gene>
<keyword evidence="3" id="KW-0479">Metal-binding</keyword>
<dbReference type="PANTHER" id="PTHR30304">
    <property type="entry name" value="D-TAGATOSE-1,6-BISPHOSPHATE ALDOLASE"/>
    <property type="match status" value="1"/>
</dbReference>
<feature type="binding site" evidence="2">
    <location>
        <begin position="224"/>
        <end position="227"/>
    </location>
    <ligand>
        <name>dihydroxyacetone phosphate</name>
        <dbReference type="ChEBI" id="CHEBI:57642"/>
    </ligand>
</feature>
<dbReference type="AlphaFoldDB" id="A0A3E3DZF6"/>
<evidence type="ECO:0000256" key="2">
    <source>
        <dbReference type="PIRSR" id="PIRSR001359-2"/>
    </source>
</evidence>
<dbReference type="GO" id="GO:0008270">
    <property type="term" value="F:zinc ion binding"/>
    <property type="evidence" value="ECO:0007669"/>
    <property type="project" value="InterPro"/>
</dbReference>
<dbReference type="Pfam" id="PF01116">
    <property type="entry name" value="F_bP_aldolase"/>
    <property type="match status" value="1"/>
</dbReference>
<dbReference type="RefSeq" id="WP_117532178.1">
    <property type="nucleotide sequence ID" value="NZ_QUSM01000003.1"/>
</dbReference>
<dbReference type="SUPFAM" id="SSF51569">
    <property type="entry name" value="Aldolase"/>
    <property type="match status" value="1"/>
</dbReference>
<dbReference type="PANTHER" id="PTHR30304:SF0">
    <property type="entry name" value="D-TAGATOSE-1,6-BISPHOSPHATE ALDOLASE SUBUNIT GATY-RELATED"/>
    <property type="match status" value="1"/>
</dbReference>
<comment type="cofactor">
    <cofactor evidence="3">
        <name>Zn(2+)</name>
        <dbReference type="ChEBI" id="CHEBI:29105"/>
    </cofactor>
    <text evidence="3">Binds 2 Zn(2+) ions per subunit. One is catalytic and the other provides a structural contribution.</text>
</comment>
<feature type="active site" description="Proton donor" evidence="1">
    <location>
        <position position="78"/>
    </location>
</feature>
<dbReference type="Proteomes" id="UP000261212">
    <property type="component" value="Unassembled WGS sequence"/>
</dbReference>
<reference evidence="4 5" key="1">
    <citation type="submission" date="2018-08" db="EMBL/GenBank/DDBJ databases">
        <title>A genome reference for cultivated species of the human gut microbiota.</title>
        <authorList>
            <person name="Zou Y."/>
            <person name="Xue W."/>
            <person name="Luo G."/>
        </authorList>
    </citation>
    <scope>NUCLEOTIDE SEQUENCE [LARGE SCALE GENOMIC DNA]</scope>
    <source>
        <strain evidence="4 5">AM25-6</strain>
    </source>
</reference>
<sequence>MLVSMDKLLNKSKKEKYAVASANVFSDRSVKACFEAANNLNAPIIISATSYVPMEEIALLVNYYKDKYENVSVSLNLDHGSDFDVAMRAIRCGFTSVMIDKSTLEFEENVRYVKEVVKAANAVGVSVEAELGHVGKGFEYDETRDSGLTRTDEAFDYVKKTEVDALAVAVGTSHGVYKGVPNLDFDLLNDLSNIVNVPLVLHGGSGTGDDKLKKAVQCGIQKVNLSTDLSGAYISSCSKYIKEAGEIIDKDFNVTYKGNRTVFTNTCLDMGLNGYRDLLSHYIELFGGKGKA</sequence>
<evidence type="ECO:0000256" key="3">
    <source>
        <dbReference type="PIRSR" id="PIRSR001359-3"/>
    </source>
</evidence>
<feature type="binding site" evidence="3">
    <location>
        <position position="202"/>
    </location>
    <ligand>
        <name>Zn(2+)</name>
        <dbReference type="ChEBI" id="CHEBI:29105"/>
        <label>1</label>
        <note>catalytic</note>
    </ligand>
</feature>
<evidence type="ECO:0000256" key="1">
    <source>
        <dbReference type="PIRSR" id="PIRSR001359-1"/>
    </source>
</evidence>
<dbReference type="CDD" id="cd00947">
    <property type="entry name" value="TBP_aldolase_IIB"/>
    <property type="match status" value="1"/>
</dbReference>
<dbReference type="InterPro" id="IPR050246">
    <property type="entry name" value="Class_II_FBP_aldolase"/>
</dbReference>
<feature type="binding site" evidence="3">
    <location>
        <position position="174"/>
    </location>
    <ligand>
        <name>Zn(2+)</name>
        <dbReference type="ChEBI" id="CHEBI:29105"/>
        <label>1</label>
        <note>catalytic</note>
    </ligand>
</feature>
<dbReference type="InterPro" id="IPR000771">
    <property type="entry name" value="FBA_II"/>
</dbReference>